<dbReference type="Pfam" id="PF00385">
    <property type="entry name" value="Chromo"/>
    <property type="match status" value="1"/>
</dbReference>
<sequence length="373" mass="41108">MGVFQLCEVAQYRVPKPAYVSNVFGALLLIDGQFIVQCATPEAVQKLVNFATTTPGITCYEQLLPKTRIGFDYDASIGEEKCAENHHRHVPTPRKVVDSPSRKSISGHPKIPQRLTPSSRSTDSIPDGVDAVERSPVILCEGEPVKTKGSPGSLLKRTPRPTPSAARVVGPTTRAARRESVAQAPIMSRRLRTAKPPASNNSSGDGDASTRDSSSRRVTKTPKTRQPRSKKARKDSHSPPSSRTSTTGKRSEAHMSLQVADKQMEAGGHISLAKFRQGFVSPETGEIVYVVRDILGYRRRGKSVEEYNVAWEGYPDSAATWEPAANIPASEWKKERADARRKYELEQKLKHGVKRSRDPEVLSEFAEDMIPLD</sequence>
<dbReference type="CDD" id="cd00024">
    <property type="entry name" value="CD_CSD"/>
    <property type="match status" value="1"/>
</dbReference>
<organism evidence="3 4">
    <name type="scientific">Perkinsus olseni</name>
    <name type="common">Perkinsus atlanticus</name>
    <dbReference type="NCBI Taxonomy" id="32597"/>
    <lineage>
        <taxon>Eukaryota</taxon>
        <taxon>Sar</taxon>
        <taxon>Alveolata</taxon>
        <taxon>Perkinsozoa</taxon>
        <taxon>Perkinsea</taxon>
        <taxon>Perkinsida</taxon>
        <taxon>Perkinsidae</taxon>
        <taxon>Perkinsus</taxon>
    </lineage>
</organism>
<feature type="compositionally biased region" description="Basic residues" evidence="1">
    <location>
        <begin position="217"/>
        <end position="234"/>
    </location>
</feature>
<proteinExistence type="predicted"/>
<protein>
    <recommendedName>
        <fullName evidence="2">Chromo domain-containing protein</fullName>
    </recommendedName>
</protein>
<comment type="caution">
    <text evidence="3">The sequence shown here is derived from an EMBL/GenBank/DDBJ whole genome shotgun (WGS) entry which is preliminary data.</text>
</comment>
<name>A0A7J6RBI8_PEROL</name>
<dbReference type="AlphaFoldDB" id="A0A7J6RBI8"/>
<feature type="domain" description="Chromo" evidence="2">
    <location>
        <begin position="289"/>
        <end position="348"/>
    </location>
</feature>
<feature type="compositionally biased region" description="Low complexity" evidence="1">
    <location>
        <begin position="238"/>
        <end position="248"/>
    </location>
</feature>
<accession>A0A7J6RBI8</accession>
<dbReference type="EMBL" id="JABANM010023382">
    <property type="protein sequence ID" value="KAF4717983.1"/>
    <property type="molecule type" value="Genomic_DNA"/>
</dbReference>
<evidence type="ECO:0000256" key="1">
    <source>
        <dbReference type="SAM" id="MobiDB-lite"/>
    </source>
</evidence>
<gene>
    <name evidence="3" type="ORF">FOZ62_023524</name>
</gene>
<feature type="region of interest" description="Disordered" evidence="1">
    <location>
        <begin position="84"/>
        <end position="255"/>
    </location>
</feature>
<dbReference type="InterPro" id="IPR000953">
    <property type="entry name" value="Chromo/chromo_shadow_dom"/>
</dbReference>
<dbReference type="Gene3D" id="2.40.50.40">
    <property type="match status" value="1"/>
</dbReference>
<dbReference type="SMART" id="SM00298">
    <property type="entry name" value="CHROMO"/>
    <property type="match status" value="1"/>
</dbReference>
<reference evidence="3 4" key="1">
    <citation type="submission" date="2020-04" db="EMBL/GenBank/DDBJ databases">
        <title>Perkinsus olseni comparative genomics.</title>
        <authorList>
            <person name="Bogema D.R."/>
        </authorList>
    </citation>
    <scope>NUCLEOTIDE SEQUENCE [LARGE SCALE GENOMIC DNA]</scope>
    <source>
        <strain evidence="3">ATCC PRA-205</strain>
    </source>
</reference>
<evidence type="ECO:0000313" key="3">
    <source>
        <dbReference type="EMBL" id="KAF4717983.1"/>
    </source>
</evidence>
<dbReference type="PROSITE" id="PS50013">
    <property type="entry name" value="CHROMO_2"/>
    <property type="match status" value="1"/>
</dbReference>
<dbReference type="InterPro" id="IPR023780">
    <property type="entry name" value="Chromo_domain"/>
</dbReference>
<evidence type="ECO:0000313" key="4">
    <source>
        <dbReference type="Proteomes" id="UP000574390"/>
    </source>
</evidence>
<dbReference type="SUPFAM" id="SSF54160">
    <property type="entry name" value="Chromo domain-like"/>
    <property type="match status" value="1"/>
</dbReference>
<dbReference type="Proteomes" id="UP000574390">
    <property type="component" value="Unassembled WGS sequence"/>
</dbReference>
<dbReference type="InterPro" id="IPR016197">
    <property type="entry name" value="Chromo-like_dom_sf"/>
</dbReference>
<evidence type="ECO:0000259" key="2">
    <source>
        <dbReference type="PROSITE" id="PS50013"/>
    </source>
</evidence>
<feature type="compositionally biased region" description="Polar residues" evidence="1">
    <location>
        <begin position="115"/>
        <end position="124"/>
    </location>
</feature>